<feature type="domain" description="GGDEF" evidence="2">
    <location>
        <begin position="159"/>
        <end position="282"/>
    </location>
</feature>
<feature type="transmembrane region" description="Helical" evidence="1">
    <location>
        <begin position="87"/>
        <end position="107"/>
    </location>
</feature>
<sequence length="282" mass="32382">MKTFFEGSQLMIIVLLLGIQLPMYLLLPYGMEGLVLLGFLLLLLSYTLVKGPAAGLFWSLPYLLILGVVLFDSQFSTIFFGEIKIPLPYIMTYGIVLISLIVLAGYIQEQTSSQTRLVLQLQERIRRFTAVDIETGFDNSERMDFEITSEMKRIDRYGGSFVLLILQVEHYEEFQKLYGEKEREHLLSLLSYKLEELTRQTDRKFRYSADSLAVLLTNTGLDSVEIVINKLERQLKNHQLLSGNLVDITFQMGQVTYGSNSDCKDYEGLMEMVESERVSYVL</sequence>
<gene>
    <name evidence="3" type="ORF">ACFSFY_12360</name>
</gene>
<feature type="transmembrane region" description="Helical" evidence="1">
    <location>
        <begin position="7"/>
        <end position="27"/>
    </location>
</feature>
<dbReference type="InterPro" id="IPR043128">
    <property type="entry name" value="Rev_trsase/Diguanyl_cyclase"/>
</dbReference>
<dbReference type="EMBL" id="JBHUGI010000032">
    <property type="protein sequence ID" value="MFD1928826.1"/>
    <property type="molecule type" value="Genomic_DNA"/>
</dbReference>
<keyword evidence="4" id="KW-1185">Reference proteome</keyword>
<evidence type="ECO:0000313" key="4">
    <source>
        <dbReference type="Proteomes" id="UP001597218"/>
    </source>
</evidence>
<dbReference type="Pfam" id="PF00990">
    <property type="entry name" value="GGDEF"/>
    <property type="match status" value="1"/>
</dbReference>
<dbReference type="Gene3D" id="3.30.70.270">
    <property type="match status" value="1"/>
</dbReference>
<dbReference type="PROSITE" id="PS50887">
    <property type="entry name" value="GGDEF"/>
    <property type="match status" value="1"/>
</dbReference>
<dbReference type="NCBIfam" id="TIGR00254">
    <property type="entry name" value="GGDEF"/>
    <property type="match status" value="1"/>
</dbReference>
<dbReference type="InterPro" id="IPR000160">
    <property type="entry name" value="GGDEF_dom"/>
</dbReference>
<proteinExistence type="predicted"/>
<comment type="caution">
    <text evidence="3">The sequence shown here is derived from an EMBL/GenBank/DDBJ whole genome shotgun (WGS) entry which is preliminary data.</text>
</comment>
<organism evidence="3 4">
    <name type="scientific">Sporosarcina siberiensis</name>
    <dbReference type="NCBI Taxonomy" id="1365606"/>
    <lineage>
        <taxon>Bacteria</taxon>
        <taxon>Bacillati</taxon>
        <taxon>Bacillota</taxon>
        <taxon>Bacilli</taxon>
        <taxon>Bacillales</taxon>
        <taxon>Caryophanaceae</taxon>
        <taxon>Sporosarcina</taxon>
    </lineage>
</organism>
<dbReference type="Proteomes" id="UP001597218">
    <property type="component" value="Unassembled WGS sequence"/>
</dbReference>
<evidence type="ECO:0000256" key="1">
    <source>
        <dbReference type="SAM" id="Phobius"/>
    </source>
</evidence>
<accession>A0ABW4SJJ4</accession>
<dbReference type="SMART" id="SM00267">
    <property type="entry name" value="GGDEF"/>
    <property type="match status" value="1"/>
</dbReference>
<name>A0ABW4SJJ4_9BACL</name>
<evidence type="ECO:0000313" key="3">
    <source>
        <dbReference type="EMBL" id="MFD1928826.1"/>
    </source>
</evidence>
<dbReference type="SUPFAM" id="SSF55073">
    <property type="entry name" value="Nucleotide cyclase"/>
    <property type="match status" value="1"/>
</dbReference>
<dbReference type="InterPro" id="IPR029787">
    <property type="entry name" value="Nucleotide_cyclase"/>
</dbReference>
<reference evidence="4" key="1">
    <citation type="journal article" date="2019" name="Int. J. Syst. Evol. Microbiol.">
        <title>The Global Catalogue of Microorganisms (GCM) 10K type strain sequencing project: providing services to taxonomists for standard genome sequencing and annotation.</title>
        <authorList>
            <consortium name="The Broad Institute Genomics Platform"/>
            <consortium name="The Broad Institute Genome Sequencing Center for Infectious Disease"/>
            <person name="Wu L."/>
            <person name="Ma J."/>
        </authorList>
    </citation>
    <scope>NUCLEOTIDE SEQUENCE [LARGE SCALE GENOMIC DNA]</scope>
    <source>
        <strain evidence="4">CGMCC 4.7177</strain>
    </source>
</reference>
<dbReference type="RefSeq" id="WP_381538457.1">
    <property type="nucleotide sequence ID" value="NZ_JBHUGI010000032.1"/>
</dbReference>
<keyword evidence="1" id="KW-1133">Transmembrane helix</keyword>
<keyword evidence="1" id="KW-0472">Membrane</keyword>
<protein>
    <submittedName>
        <fullName evidence="3">GGDEF domain-containing protein</fullName>
    </submittedName>
</protein>
<evidence type="ECO:0000259" key="2">
    <source>
        <dbReference type="PROSITE" id="PS50887"/>
    </source>
</evidence>
<keyword evidence="1" id="KW-0812">Transmembrane</keyword>